<gene>
    <name evidence="2" type="ORF">LU297_09085</name>
</gene>
<name>A0ABY6F3N0_9GAMM</name>
<organism evidence="2 3">
    <name type="scientific">Moraxella nasicaprae</name>
    <dbReference type="NCBI Taxonomy" id="2904122"/>
    <lineage>
        <taxon>Bacteria</taxon>
        <taxon>Pseudomonadati</taxon>
        <taxon>Pseudomonadota</taxon>
        <taxon>Gammaproteobacteria</taxon>
        <taxon>Moraxellales</taxon>
        <taxon>Moraxellaceae</taxon>
        <taxon>Moraxella</taxon>
    </lineage>
</organism>
<feature type="signal peptide" evidence="1">
    <location>
        <begin position="1"/>
        <end position="22"/>
    </location>
</feature>
<dbReference type="PROSITE" id="PS51257">
    <property type="entry name" value="PROKAR_LIPOPROTEIN"/>
    <property type="match status" value="1"/>
</dbReference>
<evidence type="ECO:0008006" key="4">
    <source>
        <dbReference type="Google" id="ProtNLM"/>
    </source>
</evidence>
<evidence type="ECO:0000313" key="2">
    <source>
        <dbReference type="EMBL" id="UXZ04704.1"/>
    </source>
</evidence>
<evidence type="ECO:0000313" key="3">
    <source>
        <dbReference type="Proteomes" id="UP001063782"/>
    </source>
</evidence>
<evidence type="ECO:0000256" key="1">
    <source>
        <dbReference type="SAM" id="SignalP"/>
    </source>
</evidence>
<reference evidence="2" key="1">
    <citation type="submission" date="2021-12" db="EMBL/GenBank/DDBJ databases">
        <title>taxonomy of Moraxella sp. ZY201224.</title>
        <authorList>
            <person name="Li F."/>
        </authorList>
    </citation>
    <scope>NUCLEOTIDE SEQUENCE</scope>
    <source>
        <strain evidence="2">ZY201224</strain>
    </source>
</reference>
<dbReference type="RefSeq" id="WP_263076195.1">
    <property type="nucleotide sequence ID" value="NZ_CP089977.1"/>
</dbReference>
<protein>
    <recommendedName>
        <fullName evidence="4">Lipoprotein</fullName>
    </recommendedName>
</protein>
<dbReference type="EMBL" id="CP089977">
    <property type="protein sequence ID" value="UXZ04704.1"/>
    <property type="molecule type" value="Genomic_DNA"/>
</dbReference>
<sequence>MKKLFGVMIGALVLTGCAGTGAGDELNAANIGMNIFKGVVDTKCRSELNQQSVYQVATVILSETQKNNLENKICGCVSDKAPESVTLTEIAQAAIDPSARTQVVASAVGKTLNACVSDFISGK</sequence>
<dbReference type="Proteomes" id="UP001063782">
    <property type="component" value="Chromosome"/>
</dbReference>
<accession>A0ABY6F3N0</accession>
<feature type="chain" id="PRO_5046604609" description="Lipoprotein" evidence="1">
    <location>
        <begin position="23"/>
        <end position="123"/>
    </location>
</feature>
<keyword evidence="3" id="KW-1185">Reference proteome</keyword>
<proteinExistence type="predicted"/>
<keyword evidence="1" id="KW-0732">Signal</keyword>